<dbReference type="EMBL" id="JAMTCO010000008">
    <property type="protein sequence ID" value="MCP2271056.1"/>
    <property type="molecule type" value="Genomic_DNA"/>
</dbReference>
<protein>
    <recommendedName>
        <fullName evidence="4">PknH-like protein</fullName>
    </recommendedName>
</protein>
<feature type="compositionally biased region" description="Low complexity" evidence="1">
    <location>
        <begin position="38"/>
        <end position="58"/>
    </location>
</feature>
<evidence type="ECO:0000256" key="1">
    <source>
        <dbReference type="SAM" id="MobiDB-lite"/>
    </source>
</evidence>
<gene>
    <name evidence="2" type="ORF">LV75_003568</name>
</gene>
<feature type="region of interest" description="Disordered" evidence="1">
    <location>
        <begin position="36"/>
        <end position="123"/>
    </location>
</feature>
<sequence>MFVCSPHVRRVARRPVIVLLACGVIGGCGQMPTVTQYPTSAPPTRTGSTTATTPSGPAVVQTVPAPATGQAGTSVRLTTPRGPGTSKPKTAVPGTTGPSRPVAVHEPYEPPVLPPKPPFIPGEQDLRAALLTGGDLPPGFIPADAQGLGGSLAGCPLLANDPPGTTASANAVFSQAATVTTVSQSLLHVGDRTAEAMAAFDALPQVCARFEGTLSTMKLEFTTARATSPAIGDASVAVRLTISLPGGPALLAQDVVIVSHRGTIIVLSVISLTPPGDLLTAVVTRALDKVTARW</sequence>
<accession>A0ABT1IES6</accession>
<feature type="compositionally biased region" description="Pro residues" evidence="1">
    <location>
        <begin position="109"/>
        <end position="120"/>
    </location>
</feature>
<evidence type="ECO:0008006" key="4">
    <source>
        <dbReference type="Google" id="ProtNLM"/>
    </source>
</evidence>
<keyword evidence="3" id="KW-1185">Reference proteome</keyword>
<name>A0ABT1IES6_9PSEU</name>
<comment type="caution">
    <text evidence="2">The sequence shown here is derived from an EMBL/GenBank/DDBJ whole genome shotgun (WGS) entry which is preliminary data.</text>
</comment>
<evidence type="ECO:0000313" key="3">
    <source>
        <dbReference type="Proteomes" id="UP001205185"/>
    </source>
</evidence>
<proteinExistence type="predicted"/>
<evidence type="ECO:0000313" key="2">
    <source>
        <dbReference type="EMBL" id="MCP2271056.1"/>
    </source>
</evidence>
<dbReference type="Proteomes" id="UP001205185">
    <property type="component" value="Unassembled WGS sequence"/>
</dbReference>
<reference evidence="2 3" key="1">
    <citation type="submission" date="2022-06" db="EMBL/GenBank/DDBJ databases">
        <title>Genomic Encyclopedia of Archaeal and Bacterial Type Strains, Phase II (KMG-II): from individual species to whole genera.</title>
        <authorList>
            <person name="Goeker M."/>
        </authorList>
    </citation>
    <scope>NUCLEOTIDE SEQUENCE [LARGE SCALE GENOMIC DNA]</scope>
    <source>
        <strain evidence="2 3">DSM 44255</strain>
    </source>
</reference>
<organism evidence="2 3">
    <name type="scientific">Actinokineospora diospyrosa</name>
    <dbReference type="NCBI Taxonomy" id="103728"/>
    <lineage>
        <taxon>Bacteria</taxon>
        <taxon>Bacillati</taxon>
        <taxon>Actinomycetota</taxon>
        <taxon>Actinomycetes</taxon>
        <taxon>Pseudonocardiales</taxon>
        <taxon>Pseudonocardiaceae</taxon>
        <taxon>Actinokineospora</taxon>
    </lineage>
</organism>